<evidence type="ECO:0000313" key="5">
    <source>
        <dbReference type="EMBL" id="MDB8003839.1"/>
    </source>
</evidence>
<dbReference type="HAMAP" id="MF_00360">
    <property type="entry name" value="Ribosomal_bS6"/>
    <property type="match status" value="1"/>
</dbReference>
<dbReference type="CDD" id="cd00473">
    <property type="entry name" value="bS6"/>
    <property type="match status" value="1"/>
</dbReference>
<reference evidence="5" key="1">
    <citation type="submission" date="2023-01" db="EMBL/GenBank/DDBJ databases">
        <title>Human gut microbiome strain richness.</title>
        <authorList>
            <person name="Chen-Liaw A."/>
        </authorList>
    </citation>
    <scope>NUCLEOTIDE SEQUENCE</scope>
    <source>
        <strain evidence="5">1001283st1_G1_1001283B150217_161031</strain>
    </source>
</reference>
<evidence type="ECO:0000256" key="3">
    <source>
        <dbReference type="ARBA" id="ARBA00035294"/>
    </source>
</evidence>
<evidence type="ECO:0000256" key="2">
    <source>
        <dbReference type="ARBA" id="ARBA00035104"/>
    </source>
</evidence>
<dbReference type="PANTHER" id="PTHR21011:SF1">
    <property type="entry name" value="SMALL RIBOSOMAL SUBUNIT PROTEIN BS6M"/>
    <property type="match status" value="1"/>
</dbReference>
<accession>A0AAW6D0D0</accession>
<dbReference type="Proteomes" id="UP001210809">
    <property type="component" value="Unassembled WGS sequence"/>
</dbReference>
<evidence type="ECO:0000256" key="4">
    <source>
        <dbReference type="HAMAP-Rule" id="MF_00360"/>
    </source>
</evidence>
<dbReference type="Pfam" id="PF01250">
    <property type="entry name" value="Ribosomal_S6"/>
    <property type="match status" value="1"/>
</dbReference>
<dbReference type="GO" id="GO:0005737">
    <property type="term" value="C:cytoplasm"/>
    <property type="evidence" value="ECO:0007669"/>
    <property type="project" value="UniProtKB-ARBA"/>
</dbReference>
<keyword evidence="4" id="KW-0699">rRNA-binding</keyword>
<sequence>MAKLSEKYEAVVVFSLKNGEDAVKALVAKFSDLIKEHGTLVDVDEWGARKLAYEINYETDGYYVVYSFDCKPDFPMEFERIINITDGVLRSLVTVRK</sequence>
<dbReference type="InterPro" id="IPR020814">
    <property type="entry name" value="Ribosomal_S6_plastid/chlpt"/>
</dbReference>
<dbReference type="GO" id="GO:0003735">
    <property type="term" value="F:structural constituent of ribosome"/>
    <property type="evidence" value="ECO:0007669"/>
    <property type="project" value="InterPro"/>
</dbReference>
<dbReference type="InterPro" id="IPR035980">
    <property type="entry name" value="Ribosomal_bS6_sf"/>
</dbReference>
<comment type="caution">
    <text evidence="5">The sequence shown here is derived from an EMBL/GenBank/DDBJ whole genome shotgun (WGS) entry which is preliminary data.</text>
</comment>
<dbReference type="NCBIfam" id="TIGR00166">
    <property type="entry name" value="S6"/>
    <property type="match status" value="1"/>
</dbReference>
<proteinExistence type="inferred from homology"/>
<dbReference type="SUPFAM" id="SSF54995">
    <property type="entry name" value="Ribosomal protein S6"/>
    <property type="match status" value="1"/>
</dbReference>
<dbReference type="EMBL" id="JAQLXW010000008">
    <property type="protein sequence ID" value="MDB8003839.1"/>
    <property type="molecule type" value="Genomic_DNA"/>
</dbReference>
<keyword evidence="4" id="KW-0687">Ribonucleoprotein</keyword>
<dbReference type="InterPro" id="IPR014717">
    <property type="entry name" value="Transl_elong_EF1B/ribsomal_bS6"/>
</dbReference>
<dbReference type="GO" id="GO:0005840">
    <property type="term" value="C:ribosome"/>
    <property type="evidence" value="ECO:0007669"/>
    <property type="project" value="UniProtKB-KW"/>
</dbReference>
<dbReference type="InterPro" id="IPR000529">
    <property type="entry name" value="Ribosomal_bS6"/>
</dbReference>
<keyword evidence="4" id="KW-0694">RNA-binding</keyword>
<dbReference type="PANTHER" id="PTHR21011">
    <property type="entry name" value="MITOCHONDRIAL 28S RIBOSOMAL PROTEIN S6"/>
    <property type="match status" value="1"/>
</dbReference>
<dbReference type="GO" id="GO:0006412">
    <property type="term" value="P:translation"/>
    <property type="evidence" value="ECO:0007669"/>
    <property type="project" value="UniProtKB-UniRule"/>
</dbReference>
<evidence type="ECO:0000256" key="1">
    <source>
        <dbReference type="ARBA" id="ARBA00009512"/>
    </source>
</evidence>
<keyword evidence="4 5" id="KW-0689">Ribosomal protein</keyword>
<dbReference type="GO" id="GO:1990904">
    <property type="term" value="C:ribonucleoprotein complex"/>
    <property type="evidence" value="ECO:0007669"/>
    <property type="project" value="UniProtKB-KW"/>
</dbReference>
<comment type="function">
    <text evidence="2 4">Binds together with bS18 to 16S ribosomal RNA.</text>
</comment>
<protein>
    <recommendedName>
        <fullName evidence="3 4">Small ribosomal subunit protein bS6</fullName>
    </recommendedName>
</protein>
<name>A0AAW6D0D0_9FIRM</name>
<comment type="similarity">
    <text evidence="1 4">Belongs to the bacterial ribosomal protein bS6 family.</text>
</comment>
<gene>
    <name evidence="4 5" type="primary">rpsF</name>
    <name evidence="5" type="ORF">PNE09_07130</name>
</gene>
<dbReference type="AlphaFoldDB" id="A0AAW6D0D0"/>
<evidence type="ECO:0000313" key="6">
    <source>
        <dbReference type="Proteomes" id="UP001210809"/>
    </source>
</evidence>
<dbReference type="GO" id="GO:0070181">
    <property type="term" value="F:small ribosomal subunit rRNA binding"/>
    <property type="evidence" value="ECO:0007669"/>
    <property type="project" value="TreeGrafter"/>
</dbReference>
<organism evidence="5 6">
    <name type="scientific">[Eubacterium] siraeum</name>
    <dbReference type="NCBI Taxonomy" id="39492"/>
    <lineage>
        <taxon>Bacteria</taxon>
        <taxon>Bacillati</taxon>
        <taxon>Bacillota</taxon>
        <taxon>Clostridia</taxon>
        <taxon>Eubacteriales</taxon>
        <taxon>Oscillospiraceae</taxon>
        <taxon>Oscillospiraceae incertae sedis</taxon>
    </lineage>
</organism>
<dbReference type="Gene3D" id="3.30.70.60">
    <property type="match status" value="1"/>
</dbReference>